<protein>
    <recommendedName>
        <fullName evidence="2">Surface-adhesin protein E-like domain-containing protein</fullName>
    </recommendedName>
</protein>
<reference evidence="3 4" key="1">
    <citation type="submission" date="2018-01" db="EMBL/GenBank/DDBJ databases">
        <title>Saezia sanguinis gen. nov., sp. nov., in the order Burkholderiales isolated from human blood.</title>
        <authorList>
            <person name="Medina-Pascual M.J."/>
            <person name="Valdezate S."/>
            <person name="Monzon S."/>
            <person name="Cuesta I."/>
            <person name="Carrasco G."/>
            <person name="Villalon P."/>
            <person name="Saez-Nieto J.A."/>
        </authorList>
    </citation>
    <scope>NUCLEOTIDE SEQUENCE [LARGE SCALE GENOMIC DNA]</scope>
    <source>
        <strain evidence="3 4">CNM695-12</strain>
    </source>
</reference>
<dbReference type="Proteomes" id="UP000286947">
    <property type="component" value="Unassembled WGS sequence"/>
</dbReference>
<feature type="domain" description="Surface-adhesin protein E-like" evidence="2">
    <location>
        <begin position="33"/>
        <end position="143"/>
    </location>
</feature>
<keyword evidence="1" id="KW-0732">Signal</keyword>
<dbReference type="InterPro" id="IPR031939">
    <property type="entry name" value="Adhesin_E-like"/>
</dbReference>
<name>A0A433SD20_9BURK</name>
<gene>
    <name evidence="3" type="ORF">CUZ56_01910</name>
</gene>
<evidence type="ECO:0000313" key="3">
    <source>
        <dbReference type="EMBL" id="RUS66630.1"/>
    </source>
</evidence>
<feature type="signal peptide" evidence="1">
    <location>
        <begin position="1"/>
        <end position="28"/>
    </location>
</feature>
<keyword evidence="4" id="KW-1185">Reference proteome</keyword>
<evidence type="ECO:0000313" key="4">
    <source>
        <dbReference type="Proteomes" id="UP000286947"/>
    </source>
</evidence>
<accession>A0A433SD20</accession>
<dbReference type="Pfam" id="PF16747">
    <property type="entry name" value="Adhesin_E"/>
    <property type="match status" value="1"/>
</dbReference>
<feature type="chain" id="PRO_5019500095" description="Surface-adhesin protein E-like domain-containing protein" evidence="1">
    <location>
        <begin position="29"/>
        <end position="143"/>
    </location>
</feature>
<proteinExistence type="predicted"/>
<comment type="caution">
    <text evidence="3">The sequence shown here is derived from an EMBL/GenBank/DDBJ whole genome shotgun (WGS) entry which is preliminary data.</text>
</comment>
<sequence precursor="true">MSLMRRTHHAMLALAVISGFSASSMASANEALWTLIPGTETAPIFIDQSSIQPSQQNLAWRTATLLAQPFDNETPPRPVPNASATMEITVDCTLRAIRTDAMHQFNQAYAKGEVVKSMTMENNDFQNAQTAQGDVFIVNTVCK</sequence>
<dbReference type="EMBL" id="PQSP01000004">
    <property type="protein sequence ID" value="RUS66630.1"/>
    <property type="molecule type" value="Genomic_DNA"/>
</dbReference>
<evidence type="ECO:0000259" key="2">
    <source>
        <dbReference type="Pfam" id="PF16747"/>
    </source>
</evidence>
<dbReference type="AlphaFoldDB" id="A0A433SD20"/>
<evidence type="ECO:0000256" key="1">
    <source>
        <dbReference type="SAM" id="SignalP"/>
    </source>
</evidence>
<dbReference type="RefSeq" id="WP_126980107.1">
    <property type="nucleotide sequence ID" value="NZ_PQSP01000004.1"/>
</dbReference>
<organism evidence="3 4">
    <name type="scientific">Saezia sanguinis</name>
    <dbReference type="NCBI Taxonomy" id="1965230"/>
    <lineage>
        <taxon>Bacteria</taxon>
        <taxon>Pseudomonadati</taxon>
        <taxon>Pseudomonadota</taxon>
        <taxon>Betaproteobacteria</taxon>
        <taxon>Burkholderiales</taxon>
        <taxon>Saeziaceae</taxon>
        <taxon>Saezia</taxon>
    </lineage>
</organism>